<dbReference type="PROSITE" id="PS50126">
    <property type="entry name" value="S1"/>
    <property type="match status" value="1"/>
</dbReference>
<dbReference type="AlphaFoldDB" id="A0A1G8YLN5"/>
<dbReference type="InterPro" id="IPR012340">
    <property type="entry name" value="NA-bd_OB-fold"/>
</dbReference>
<dbReference type="Gene3D" id="3.30.950.30">
    <property type="entry name" value="Schlafen, AAA domain"/>
    <property type="match status" value="1"/>
</dbReference>
<dbReference type="OrthoDB" id="9807907at2"/>
<evidence type="ECO:0000259" key="1">
    <source>
        <dbReference type="PROSITE" id="PS50126"/>
    </source>
</evidence>
<dbReference type="GO" id="GO:0003729">
    <property type="term" value="F:mRNA binding"/>
    <property type="evidence" value="ECO:0007669"/>
    <property type="project" value="TreeGrafter"/>
</dbReference>
<sequence>MAIDFEIGTLSEYKILKKERFNDLLFFYIETPFGEIKIKGFDWQENQATLICKIIRHIKQYPILENSDLRNNYYQLNQIFSFDIKDFGYFIDKREEKCNSIIVADIHFNEIEIRAKEWQTKSLWKFKDLNCKVIGLRADGIVKLENMDERHPIYEKGKSYKFEITGSKEYQKDDRLFKVILLIDKYGFTYEVPAYRTSIINLKITEQISCIVDKVTFKVFLNQEISDDPYFFEFNEIIDNHHYYKSYFLPKLLDSEDKNCKQMKSQYDEKSGFYILTYCNKILPNILSENIKRKNFKIAIEVNSLLFEIETWILKRGIIRALPSESARKLIKEKVNLQIQTSKHLEVVLPIIQNNRFADYYDQETYYIEEIFYLLYYSDIKLLEPLKIVDCLKKTDLKNPSHTYYLEKLIRTVGVKKKEFQQFNSEDYFSIAKLDKVQDNQDLELYMSWTYCQILILDALNKKEESNYFKAQILRYSLYYESDINVKIKLLQNAFHFVENYNDLELEIPILKNQKFAIDSFKLVDNPNIIRNGIDSWEEIKASINSNNYLEVEVLQEHYLGFKVRYKGVNGYLPTHLINDVNLKNYLHENINWITRVNCTSYSEDFNYFICEQLSIDHESYFSKNLLNISSLKIDQILKGKIKSITEYGLFVSTIHGDALLHKSKLSDDYWDFNQLNKFFKIRQHITVVVKRITPDNKFELSYRDLDFTDFRDEYQHFLSKIEALNYNINFEESDTTEKESFNIKHLIEIEKGFIFEKYATIQKVISKKIAYINLAKQFFSNTKNSRSFLLNIYIEYFNCLLMLEKIIENYSFEKYEILKQKLNIIKAEISPKTIESYPETEKLIYFVSILSLFNECSEDSFQTLLEYVKEYSNNKSNDLLKIIAKVTLSNNLLVSESIENNDFSCNNLKRINKYISDGVFSLIETEEDKLQRELNEERKYWTGRIMEDEGENIEFKATFKTPVPDEQKQKQISSLENELLKSNNPETIKSKIAEIKGLNIEKTIIHSSLKTIAAFANTIGGHLLIGVSDDKTVFGLEQDYSSFKAKKEQNRDGFGKFFDAKLKEYFGESFSSILLKKKFLKFNEGDILIIEVKPSSEEVFLLKDDNGKASEALYIRNLSSSEKLNGKELAKFVREKFRNQISNIEVQ</sequence>
<dbReference type="EMBL" id="FNEZ01000003">
    <property type="protein sequence ID" value="SDK03681.1"/>
    <property type="molecule type" value="Genomic_DNA"/>
</dbReference>
<dbReference type="InterPro" id="IPR007421">
    <property type="entry name" value="Schlafen_AlbA_2_dom"/>
</dbReference>
<dbReference type="InterPro" id="IPR038461">
    <property type="entry name" value="Schlafen_AlbA_2_dom_sf"/>
</dbReference>
<dbReference type="SMART" id="SM00316">
    <property type="entry name" value="S1"/>
    <property type="match status" value="1"/>
</dbReference>
<dbReference type="PANTHER" id="PTHR10724">
    <property type="entry name" value="30S RIBOSOMAL PROTEIN S1"/>
    <property type="match status" value="1"/>
</dbReference>
<evidence type="ECO:0000313" key="2">
    <source>
        <dbReference type="EMBL" id="SDK03681.1"/>
    </source>
</evidence>
<reference evidence="2 3" key="1">
    <citation type="submission" date="2016-10" db="EMBL/GenBank/DDBJ databases">
        <authorList>
            <person name="de Groot N.N."/>
        </authorList>
    </citation>
    <scope>NUCLEOTIDE SEQUENCE [LARGE SCALE GENOMIC DNA]</scope>
    <source>
        <strain evidence="2 3">CGMCC 1.10076</strain>
    </source>
</reference>
<feature type="domain" description="S1 motif" evidence="1">
    <location>
        <begin position="635"/>
        <end position="704"/>
    </location>
</feature>
<name>A0A1G8YLN5_9FLAO</name>
<dbReference type="SUPFAM" id="SSF50249">
    <property type="entry name" value="Nucleic acid-binding proteins"/>
    <property type="match status" value="1"/>
</dbReference>
<accession>A0A1G8YLN5</accession>
<organism evidence="2 3">
    <name type="scientific">Flavobacterium noncentrifugens</name>
    <dbReference type="NCBI Taxonomy" id="1128970"/>
    <lineage>
        <taxon>Bacteria</taxon>
        <taxon>Pseudomonadati</taxon>
        <taxon>Bacteroidota</taxon>
        <taxon>Flavobacteriia</taxon>
        <taxon>Flavobacteriales</taxon>
        <taxon>Flavobacteriaceae</taxon>
        <taxon>Flavobacterium</taxon>
    </lineage>
</organism>
<dbReference type="Pfam" id="PF04326">
    <property type="entry name" value="SLFN_AlbA_2"/>
    <property type="match status" value="1"/>
</dbReference>
<dbReference type="GO" id="GO:0003735">
    <property type="term" value="F:structural constituent of ribosome"/>
    <property type="evidence" value="ECO:0007669"/>
    <property type="project" value="TreeGrafter"/>
</dbReference>
<dbReference type="GO" id="GO:0006412">
    <property type="term" value="P:translation"/>
    <property type="evidence" value="ECO:0007669"/>
    <property type="project" value="TreeGrafter"/>
</dbReference>
<dbReference type="Proteomes" id="UP000199580">
    <property type="component" value="Unassembled WGS sequence"/>
</dbReference>
<dbReference type="Pfam" id="PF00575">
    <property type="entry name" value="S1"/>
    <property type="match status" value="1"/>
</dbReference>
<dbReference type="Gene3D" id="2.40.50.140">
    <property type="entry name" value="Nucleic acid-binding proteins"/>
    <property type="match status" value="1"/>
</dbReference>
<dbReference type="RefSeq" id="WP_091395657.1">
    <property type="nucleotide sequence ID" value="NZ_BKAI01000006.1"/>
</dbReference>
<protein>
    <submittedName>
        <fullName evidence="2">S1 RNA binding domain-containing protein</fullName>
    </submittedName>
</protein>
<keyword evidence="3" id="KW-1185">Reference proteome</keyword>
<dbReference type="InterPro" id="IPR003029">
    <property type="entry name" value="S1_domain"/>
</dbReference>
<proteinExistence type="predicted"/>
<dbReference type="STRING" id="1128970.SAMN04487935_2383"/>
<evidence type="ECO:0000313" key="3">
    <source>
        <dbReference type="Proteomes" id="UP000199580"/>
    </source>
</evidence>
<dbReference type="CDD" id="cd00164">
    <property type="entry name" value="S1_like"/>
    <property type="match status" value="1"/>
</dbReference>
<dbReference type="InterPro" id="IPR050437">
    <property type="entry name" value="Ribos_protein_bS1-like"/>
</dbReference>
<gene>
    <name evidence="2" type="ORF">SAMN04487935_2383</name>
</gene>